<dbReference type="AlphaFoldDB" id="A0A2X0LIA5"/>
<protein>
    <submittedName>
        <fullName evidence="2">BZ3500_MvSof-1268-A1-R1_Chr3-1g05553 protein</fullName>
    </submittedName>
</protein>
<keyword evidence="3" id="KW-1185">Reference proteome</keyword>
<feature type="region of interest" description="Disordered" evidence="1">
    <location>
        <begin position="27"/>
        <end position="56"/>
    </location>
</feature>
<feature type="region of interest" description="Disordered" evidence="1">
    <location>
        <begin position="150"/>
        <end position="169"/>
    </location>
</feature>
<evidence type="ECO:0000313" key="3">
    <source>
        <dbReference type="Proteomes" id="UP000249723"/>
    </source>
</evidence>
<name>A0A2X0LIA5_9BASI</name>
<dbReference type="Proteomes" id="UP000249723">
    <property type="component" value="Unassembled WGS sequence"/>
</dbReference>
<feature type="compositionally biased region" description="Gly residues" evidence="1">
    <location>
        <begin position="42"/>
        <end position="53"/>
    </location>
</feature>
<evidence type="ECO:0000313" key="2">
    <source>
        <dbReference type="EMBL" id="SCZ98691.1"/>
    </source>
</evidence>
<proteinExistence type="predicted"/>
<dbReference type="STRING" id="289078.A0A2X0LIA5"/>
<reference evidence="3" key="1">
    <citation type="submission" date="2016-10" db="EMBL/GenBank/DDBJ databases">
        <authorList>
            <person name="Jeantristanb JTB J.-T."/>
            <person name="Ricardo R."/>
        </authorList>
    </citation>
    <scope>NUCLEOTIDE SEQUENCE [LARGE SCALE GENOMIC DNA]</scope>
</reference>
<dbReference type="EMBL" id="FMWP01000096">
    <property type="protein sequence ID" value="SCZ98691.1"/>
    <property type="molecule type" value="Genomic_DNA"/>
</dbReference>
<accession>A0A2X0LIA5</accession>
<evidence type="ECO:0000256" key="1">
    <source>
        <dbReference type="SAM" id="MobiDB-lite"/>
    </source>
</evidence>
<organism evidence="2 3">
    <name type="scientific">Microbotryum saponariae</name>
    <dbReference type="NCBI Taxonomy" id="289078"/>
    <lineage>
        <taxon>Eukaryota</taxon>
        <taxon>Fungi</taxon>
        <taxon>Dikarya</taxon>
        <taxon>Basidiomycota</taxon>
        <taxon>Pucciniomycotina</taxon>
        <taxon>Microbotryomycetes</taxon>
        <taxon>Microbotryales</taxon>
        <taxon>Microbotryaceae</taxon>
        <taxon>Microbotryum</taxon>
    </lineage>
</organism>
<gene>
    <name evidence="2" type="ORF">BZ3500_MVSOF-1268-A1-R1_CHR3-1G05553</name>
</gene>
<sequence length="209" mass="22108">MAAACSIATDSTIPFNTVFFECQPSSSSPSAGDTACVTLSPKGGGGGGGGGGHPPWPAWENDIDSNKYHMFYNKAREGSCNGRKVAKSYATPLPVNVDGHVKLYMHTISRGPPVKGTRSLSSLTDSESKLKGSNGVFAGEERLLKGLRPRDAAAPRARTSVRPVGSRSSLPLRCKQPPYPLLCKVVSHPLLRARANFSRLALSRLAVSS</sequence>